<feature type="compositionally biased region" description="Pro residues" evidence="7">
    <location>
        <begin position="40"/>
        <end position="50"/>
    </location>
</feature>
<dbReference type="PANTHER" id="PTHR12428">
    <property type="entry name" value="OXA1"/>
    <property type="match status" value="1"/>
</dbReference>
<evidence type="ECO:0000313" key="10">
    <source>
        <dbReference type="EnsemblPlants" id="ORGLA03G0010400.1"/>
    </source>
</evidence>
<keyword evidence="4 8" id="KW-1133">Transmembrane helix</keyword>
<feature type="region of interest" description="Disordered" evidence="7">
    <location>
        <begin position="409"/>
        <end position="440"/>
    </location>
</feature>
<dbReference type="AlphaFoldDB" id="I1P6V8"/>
<dbReference type="OMA" id="GWKNAQT"/>
<evidence type="ECO:0000259" key="9">
    <source>
        <dbReference type="Pfam" id="PF02096"/>
    </source>
</evidence>
<dbReference type="CDD" id="cd20069">
    <property type="entry name" value="5TM_Oxa1-like"/>
    <property type="match status" value="1"/>
</dbReference>
<dbReference type="InterPro" id="IPR028055">
    <property type="entry name" value="YidC/Oxa/ALB_C"/>
</dbReference>
<name>I1P6V8_ORYGL</name>
<feature type="transmembrane region" description="Helical" evidence="8">
    <location>
        <begin position="155"/>
        <end position="177"/>
    </location>
</feature>
<feature type="transmembrane region" description="Helical" evidence="8">
    <location>
        <begin position="297"/>
        <end position="314"/>
    </location>
</feature>
<evidence type="ECO:0000256" key="7">
    <source>
        <dbReference type="SAM" id="MobiDB-lite"/>
    </source>
</evidence>
<organism evidence="10 11">
    <name type="scientific">Oryza glaberrima</name>
    <name type="common">African rice</name>
    <dbReference type="NCBI Taxonomy" id="4538"/>
    <lineage>
        <taxon>Eukaryota</taxon>
        <taxon>Viridiplantae</taxon>
        <taxon>Streptophyta</taxon>
        <taxon>Embryophyta</taxon>
        <taxon>Tracheophyta</taxon>
        <taxon>Spermatophyta</taxon>
        <taxon>Magnoliopsida</taxon>
        <taxon>Liliopsida</taxon>
        <taxon>Poales</taxon>
        <taxon>Poaceae</taxon>
        <taxon>BOP clade</taxon>
        <taxon>Oryzoideae</taxon>
        <taxon>Oryzeae</taxon>
        <taxon>Oryzinae</taxon>
        <taxon>Oryza</taxon>
    </lineage>
</organism>
<keyword evidence="5 8" id="KW-0472">Membrane</keyword>
<protein>
    <recommendedName>
        <fullName evidence="9">Membrane insertase YidC/Oxa/ALB C-terminal domain-containing protein</fullName>
    </recommendedName>
</protein>
<dbReference type="PANTHER" id="PTHR12428:SF34">
    <property type="entry name" value="MITOCHONDRIAL INNER MEMBRANE PROTEIN OXA1-LIKE"/>
    <property type="match status" value="1"/>
</dbReference>
<dbReference type="Proteomes" id="UP000007306">
    <property type="component" value="Chromosome 3"/>
</dbReference>
<feature type="compositionally biased region" description="Basic and acidic residues" evidence="7">
    <location>
        <begin position="426"/>
        <end position="440"/>
    </location>
</feature>
<evidence type="ECO:0000256" key="1">
    <source>
        <dbReference type="ARBA" id="ARBA00004141"/>
    </source>
</evidence>
<keyword evidence="3 6" id="KW-0812">Transmembrane</keyword>
<reference evidence="10 11" key="2">
    <citation type="submission" date="2018-04" db="EMBL/GenBank/DDBJ databases">
        <title>OglaRS2 (Oryza glaberrima Reference Sequence Version 2).</title>
        <authorList>
            <person name="Zhang J."/>
            <person name="Kudrna D."/>
            <person name="Lee S."/>
            <person name="Talag J."/>
            <person name="Rajasekar S."/>
            <person name="Wing R.A."/>
        </authorList>
    </citation>
    <scope>NUCLEOTIDE SEQUENCE [LARGE SCALE GENOMIC DNA]</scope>
    <source>
        <strain evidence="10 11">cv. IRGC 96717</strain>
    </source>
</reference>
<feature type="region of interest" description="Disordered" evidence="7">
    <location>
        <begin position="208"/>
        <end position="230"/>
    </location>
</feature>
<comment type="similarity">
    <text evidence="2">Belongs to the OXA1/ALB3/YidC (TC 2.A.9.2) family.</text>
</comment>
<feature type="domain" description="Membrane insertase YidC/Oxa/ALB C-terminal" evidence="9">
    <location>
        <begin position="157"/>
        <end position="370"/>
    </location>
</feature>
<comment type="subcellular location">
    <subcellularLocation>
        <location evidence="1 6">Membrane</location>
        <topology evidence="1 6">Multi-pass membrane protein</topology>
    </subcellularLocation>
</comment>
<evidence type="ECO:0000256" key="6">
    <source>
        <dbReference type="RuleBase" id="RU003945"/>
    </source>
</evidence>
<sequence length="440" mass="47629">MAFSARRSLASGLSRHLSRRLHPSVSHLLPSHHDDHSENPSPPAQPPPLPSALRSPSRSQALGLPLPFGLLHASRRSLSTSPRSTDELDASAEVLSDAASSVSVPADVLADAAASVPVSAPAPFPGEVAAAAADSFAPVAALQHLIDGVHSLTGLNWWACIALTSLLIRTLTVPLLLNQMKATVKLNAMRPEIEAINLEMRTISSTRVAGNEKSSTRVTDEGSMSTDPQSMLEGKRKLGELFLRHGVTPLTPLKGLFIQAPIFMSFFFAISNMVEKVPSFKGGGIYWFTDLTTPDELLILPMLTSLTFLVTVELNMQDGMEGNPMLKTMKNFSRVMAVLTIPFTMSFPKAIFFYWVTSNLFSLGYGFVLRKPAVRSFLDLPPIETQFAPAQQPTFNLFGASKSVPAAGSSIAESDRSSSVLSQRFSDLENRAKSRRESQD</sequence>
<dbReference type="Pfam" id="PF02096">
    <property type="entry name" value="60KD_IMP"/>
    <property type="match status" value="1"/>
</dbReference>
<evidence type="ECO:0000256" key="8">
    <source>
        <dbReference type="SAM" id="Phobius"/>
    </source>
</evidence>
<evidence type="ECO:0000256" key="4">
    <source>
        <dbReference type="ARBA" id="ARBA00022989"/>
    </source>
</evidence>
<feature type="transmembrane region" description="Helical" evidence="8">
    <location>
        <begin position="335"/>
        <end position="356"/>
    </location>
</feature>
<dbReference type="InterPro" id="IPR001708">
    <property type="entry name" value="YidC/ALB3/OXA1/COX18"/>
</dbReference>
<dbReference type="NCBIfam" id="TIGR03592">
    <property type="entry name" value="yidC_oxa1_cterm"/>
    <property type="match status" value="1"/>
</dbReference>
<dbReference type="EnsemblPlants" id="ORGLA03G0010400.1">
    <property type="protein sequence ID" value="ORGLA03G0010400.1"/>
    <property type="gene ID" value="ORGLA03G0010400"/>
</dbReference>
<comment type="similarity">
    <text evidence="6">Belongs to the OXA1/ALB3/YidC family.</text>
</comment>
<accession>I1P6V8</accession>
<keyword evidence="11" id="KW-1185">Reference proteome</keyword>
<dbReference type="eggNOG" id="KOG1239">
    <property type="taxonomic scope" value="Eukaryota"/>
</dbReference>
<evidence type="ECO:0000256" key="3">
    <source>
        <dbReference type="ARBA" id="ARBA00022692"/>
    </source>
</evidence>
<dbReference type="GO" id="GO:0005743">
    <property type="term" value="C:mitochondrial inner membrane"/>
    <property type="evidence" value="ECO:0007669"/>
    <property type="project" value="TreeGrafter"/>
</dbReference>
<dbReference type="GO" id="GO:0032977">
    <property type="term" value="F:membrane insertase activity"/>
    <property type="evidence" value="ECO:0007669"/>
    <property type="project" value="InterPro"/>
</dbReference>
<dbReference type="Gramene" id="ORGLA03G0010400.1">
    <property type="protein sequence ID" value="ORGLA03G0010400.1"/>
    <property type="gene ID" value="ORGLA03G0010400"/>
</dbReference>
<evidence type="ECO:0000256" key="2">
    <source>
        <dbReference type="ARBA" id="ARBA00010583"/>
    </source>
</evidence>
<feature type="region of interest" description="Disordered" evidence="7">
    <location>
        <begin position="26"/>
        <end position="57"/>
    </location>
</feature>
<dbReference type="HOGENOM" id="CLU_029282_4_0_1"/>
<evidence type="ECO:0000256" key="5">
    <source>
        <dbReference type="ARBA" id="ARBA00023136"/>
    </source>
</evidence>
<dbReference type="GO" id="GO:0032979">
    <property type="term" value="P:protein insertion into mitochondrial inner membrane from matrix"/>
    <property type="evidence" value="ECO:0007669"/>
    <property type="project" value="TreeGrafter"/>
</dbReference>
<proteinExistence type="inferred from homology"/>
<dbReference type="STRING" id="4538.I1P6V8"/>
<reference evidence="10" key="1">
    <citation type="submission" date="2015-06" db="UniProtKB">
        <authorList>
            <consortium name="EnsemblPlants"/>
        </authorList>
    </citation>
    <scope>IDENTIFICATION</scope>
</reference>
<evidence type="ECO:0000313" key="11">
    <source>
        <dbReference type="Proteomes" id="UP000007306"/>
    </source>
</evidence>